<dbReference type="EMBL" id="BRXW01000737">
    <property type="protein sequence ID" value="GMH75892.1"/>
    <property type="molecule type" value="Genomic_DNA"/>
</dbReference>
<dbReference type="GO" id="GO:0005737">
    <property type="term" value="C:cytoplasm"/>
    <property type="evidence" value="ECO:0007669"/>
    <property type="project" value="TreeGrafter"/>
</dbReference>
<gene>
    <name evidence="2" type="ORF">TrLO_g14910</name>
</gene>
<reference evidence="3" key="1">
    <citation type="journal article" date="2023" name="Commun. Biol.">
        <title>Genome analysis of Parmales, the sister group of diatoms, reveals the evolutionary specialization of diatoms from phago-mixotrophs to photoautotrophs.</title>
        <authorList>
            <person name="Ban H."/>
            <person name="Sato S."/>
            <person name="Yoshikawa S."/>
            <person name="Yamada K."/>
            <person name="Nakamura Y."/>
            <person name="Ichinomiya M."/>
            <person name="Sato N."/>
            <person name="Blanc-Mathieu R."/>
            <person name="Endo H."/>
            <person name="Kuwata A."/>
            <person name="Ogata H."/>
        </authorList>
    </citation>
    <scope>NUCLEOTIDE SEQUENCE [LARGE SCALE GENOMIC DNA]</scope>
    <source>
        <strain evidence="3">NIES 3700</strain>
    </source>
</reference>
<dbReference type="Gene3D" id="1.10.510.10">
    <property type="entry name" value="Transferase(Phosphotransferase) domain 1"/>
    <property type="match status" value="1"/>
</dbReference>
<dbReference type="PROSITE" id="PS50011">
    <property type="entry name" value="PROTEIN_KINASE_DOM"/>
    <property type="match status" value="1"/>
</dbReference>
<dbReference type="Pfam" id="PF00069">
    <property type="entry name" value="Pkinase"/>
    <property type="match status" value="1"/>
</dbReference>
<dbReference type="PANTHER" id="PTHR24348">
    <property type="entry name" value="SERINE/THREONINE-PROTEIN KINASE UNC-51-RELATED"/>
    <property type="match status" value="1"/>
</dbReference>
<sequence length="440" mass="48849">MTIVHLLTQLGDRGKILKKLGQGSFGSVKLCKRVTSLEETVEDDGGLEGLYAVKVVKVGDGPKVLFQGAGFAVDNDQEDDDDLPPPMSSSFITAPPYDDHMPLPPSSSFTHVTTTSSSHESLIHSSLNHPNITLLYELITSLNTIQLVLEYSPLGTLNSQSPLIRNQSPIIYKTIIPGLISGLKYLKSKSIAHRDIKPDNILLSGYWNPRISDLGTSKSIFSNPRTSEIIGTVSYLSPEETKVIFGENEEYDVFGGDLWSAGLSLLSCVNEKVEGVLEGESDFVGVCGKIARREGIRSSTFLESISSPIKTTLTYLMCDEDDRDGDKAVKEASRFLDEHLDNVLRLSNTFRVSKDLEDEGMFIESLKKEGKVIKQWDETITEDTKSVYIGGEEFPPNKPDLWLRITNSKLHPDVEDFNTLHAHRTFPDIDALRDFLIKPR</sequence>
<comment type="caution">
    <text evidence="2">The sequence shown here is derived from an EMBL/GenBank/DDBJ whole genome shotgun (WGS) entry which is preliminary data.</text>
</comment>
<dbReference type="GO" id="GO:0005524">
    <property type="term" value="F:ATP binding"/>
    <property type="evidence" value="ECO:0007669"/>
    <property type="project" value="InterPro"/>
</dbReference>
<keyword evidence="3" id="KW-1185">Reference proteome</keyword>
<feature type="domain" description="Protein kinase" evidence="1">
    <location>
        <begin position="14"/>
        <end position="336"/>
    </location>
</feature>
<accession>A0A9W7AUS6</accession>
<dbReference type="SMART" id="SM00220">
    <property type="entry name" value="S_TKc"/>
    <property type="match status" value="1"/>
</dbReference>
<dbReference type="AlphaFoldDB" id="A0A9W7AUS6"/>
<dbReference type="InterPro" id="IPR008271">
    <property type="entry name" value="Ser/Thr_kinase_AS"/>
</dbReference>
<dbReference type="OrthoDB" id="4062651at2759"/>
<dbReference type="InterPro" id="IPR011009">
    <property type="entry name" value="Kinase-like_dom_sf"/>
</dbReference>
<dbReference type="InterPro" id="IPR045269">
    <property type="entry name" value="Atg1-like"/>
</dbReference>
<dbReference type="GO" id="GO:0010506">
    <property type="term" value="P:regulation of autophagy"/>
    <property type="evidence" value="ECO:0007669"/>
    <property type="project" value="InterPro"/>
</dbReference>
<evidence type="ECO:0000313" key="3">
    <source>
        <dbReference type="Proteomes" id="UP001165122"/>
    </source>
</evidence>
<protein>
    <recommendedName>
        <fullName evidence="1">Protein kinase domain-containing protein</fullName>
    </recommendedName>
</protein>
<evidence type="ECO:0000259" key="1">
    <source>
        <dbReference type="PROSITE" id="PS50011"/>
    </source>
</evidence>
<dbReference type="GO" id="GO:0004674">
    <property type="term" value="F:protein serine/threonine kinase activity"/>
    <property type="evidence" value="ECO:0007669"/>
    <property type="project" value="InterPro"/>
</dbReference>
<proteinExistence type="predicted"/>
<dbReference type="PROSITE" id="PS00108">
    <property type="entry name" value="PROTEIN_KINASE_ST"/>
    <property type="match status" value="1"/>
</dbReference>
<organism evidence="2 3">
    <name type="scientific">Triparma laevis f. longispina</name>
    <dbReference type="NCBI Taxonomy" id="1714387"/>
    <lineage>
        <taxon>Eukaryota</taxon>
        <taxon>Sar</taxon>
        <taxon>Stramenopiles</taxon>
        <taxon>Ochrophyta</taxon>
        <taxon>Bolidophyceae</taxon>
        <taxon>Parmales</taxon>
        <taxon>Triparmaceae</taxon>
        <taxon>Triparma</taxon>
    </lineage>
</organism>
<dbReference type="InterPro" id="IPR000719">
    <property type="entry name" value="Prot_kinase_dom"/>
</dbReference>
<dbReference type="Proteomes" id="UP001165122">
    <property type="component" value="Unassembled WGS sequence"/>
</dbReference>
<evidence type="ECO:0000313" key="2">
    <source>
        <dbReference type="EMBL" id="GMH75892.1"/>
    </source>
</evidence>
<dbReference type="SUPFAM" id="SSF56112">
    <property type="entry name" value="Protein kinase-like (PK-like)"/>
    <property type="match status" value="1"/>
</dbReference>
<name>A0A9W7AUS6_9STRA</name>